<organism evidence="2 3">
    <name type="scientific">Serratia plymuthica</name>
    <dbReference type="NCBI Taxonomy" id="82996"/>
    <lineage>
        <taxon>Bacteria</taxon>
        <taxon>Pseudomonadati</taxon>
        <taxon>Pseudomonadota</taxon>
        <taxon>Gammaproteobacteria</taxon>
        <taxon>Enterobacterales</taxon>
        <taxon>Yersiniaceae</taxon>
        <taxon>Serratia</taxon>
    </lineage>
</organism>
<name>A0A2X4UVE2_SERPL</name>
<evidence type="ECO:0000313" key="4">
    <source>
        <dbReference type="Proteomes" id="UP000594967"/>
    </source>
</evidence>
<dbReference type="InterPro" id="IPR016181">
    <property type="entry name" value="Acyl_CoA_acyltransferase"/>
</dbReference>
<evidence type="ECO:0000313" key="2">
    <source>
        <dbReference type="EMBL" id="SQI37000.1"/>
    </source>
</evidence>
<evidence type="ECO:0000313" key="1">
    <source>
        <dbReference type="EMBL" id="QPS21401.1"/>
    </source>
</evidence>
<dbReference type="RefSeq" id="WP_063199229.1">
    <property type="nucleotide sequence ID" value="NZ_CAMITG010000003.1"/>
</dbReference>
<reference evidence="1 4" key="2">
    <citation type="submission" date="2020-12" db="EMBL/GenBank/DDBJ databases">
        <title>FDA dAtabase for Regulatory Grade micrObial Sequences (FDA-ARGOS): Supporting development and validation of Infectious Disease Dx tests.</title>
        <authorList>
            <person name="Sproer C."/>
            <person name="Gronow S."/>
            <person name="Severitt S."/>
            <person name="Schroder I."/>
            <person name="Tallon L."/>
            <person name="Sadzewicz L."/>
            <person name="Zhao X."/>
            <person name="Boylan J."/>
            <person name="Ott S."/>
            <person name="Bowen H."/>
            <person name="Vavikolanu K."/>
            <person name="Mehta A."/>
            <person name="Aluvathingal J."/>
            <person name="Nadendla S."/>
            <person name="Lowell S."/>
            <person name="Myers T."/>
            <person name="Yan Y."/>
            <person name="Sichtig H."/>
        </authorList>
    </citation>
    <scope>NUCLEOTIDE SEQUENCE [LARGE SCALE GENOMIC DNA]</scope>
    <source>
        <strain evidence="1 4">FDAARGOS_907</strain>
    </source>
</reference>
<protein>
    <submittedName>
        <fullName evidence="1">N-acetyltransferase</fullName>
    </submittedName>
</protein>
<dbReference type="SUPFAM" id="SSF55729">
    <property type="entry name" value="Acyl-CoA N-acyltransferases (Nat)"/>
    <property type="match status" value="1"/>
</dbReference>
<dbReference type="Gene3D" id="3.40.630.30">
    <property type="match status" value="1"/>
</dbReference>
<gene>
    <name evidence="1" type="ORF">I6G64_02950</name>
    <name evidence="2" type="ORF">NCTC12961_02295</name>
</gene>
<sequence length="186" mass="20752">MIIRQAGRADYPAILQLQSQNTPANLSESQKRQGFIVSRMDEAQLESINRRLGILVAVEDRTLAGFVCLMPTDMQPRPPVVDAMLDTLGSQSFNGRALREQKVFLYGPVCLDVAWRGKGVLKRLFAAVKACTRDEFDVGALFIDDDNPHSLTAHEQGLKMTVLAPFRCGRHGYQLLVFATRDPIYS</sequence>
<dbReference type="EMBL" id="CP065673">
    <property type="protein sequence ID" value="QPS21401.1"/>
    <property type="molecule type" value="Genomic_DNA"/>
</dbReference>
<reference evidence="2 3" key="1">
    <citation type="submission" date="2018-06" db="EMBL/GenBank/DDBJ databases">
        <authorList>
            <consortium name="Pathogen Informatics"/>
            <person name="Doyle S."/>
        </authorList>
    </citation>
    <scope>NUCLEOTIDE SEQUENCE [LARGE SCALE GENOMIC DNA]</scope>
    <source>
        <strain evidence="2 3">NCTC12961</strain>
    </source>
</reference>
<dbReference type="Proteomes" id="UP000594967">
    <property type="component" value="Chromosome"/>
</dbReference>
<keyword evidence="4" id="KW-1185">Reference proteome</keyword>
<proteinExistence type="predicted"/>
<dbReference type="EMBL" id="LS483469">
    <property type="protein sequence ID" value="SQI37000.1"/>
    <property type="molecule type" value="Genomic_DNA"/>
</dbReference>
<dbReference type="Proteomes" id="UP000248897">
    <property type="component" value="Chromosome 1"/>
</dbReference>
<accession>A0A2X4UVE2</accession>
<dbReference type="AlphaFoldDB" id="A0A2X4UVE2"/>
<evidence type="ECO:0000313" key="3">
    <source>
        <dbReference type="Proteomes" id="UP000248897"/>
    </source>
</evidence>